<reference evidence="12 13" key="2">
    <citation type="submission" date="2020-08" db="EMBL/GenBank/DDBJ databases">
        <title>Stappia taiwanensis sp. nov., isolated from a coastal thermal spring.</title>
        <authorList>
            <person name="Kampfer P."/>
        </authorList>
    </citation>
    <scope>NUCLEOTIDE SEQUENCE [LARGE SCALE GENOMIC DNA]</scope>
    <source>
        <strain evidence="12 13">DSM 23284</strain>
    </source>
</reference>
<dbReference type="RefSeq" id="WP_181760071.1">
    <property type="nucleotide sequence ID" value="NZ_BMCR01000008.1"/>
</dbReference>
<evidence type="ECO:0000313" key="12">
    <source>
        <dbReference type="EMBL" id="MBA4611876.1"/>
    </source>
</evidence>
<dbReference type="PANTHER" id="PTHR32119:SF2">
    <property type="entry name" value="OROTIDINE 5'-PHOSPHATE DECARBOXYLASE"/>
    <property type="match status" value="1"/>
</dbReference>
<evidence type="ECO:0000259" key="11">
    <source>
        <dbReference type="SMART" id="SM00934"/>
    </source>
</evidence>
<dbReference type="PROSITE" id="PS00156">
    <property type="entry name" value="OMPDECASE"/>
    <property type="match status" value="1"/>
</dbReference>
<keyword evidence="4 7" id="KW-0665">Pyrimidine biosynthesis</keyword>
<feature type="binding site" evidence="7 9">
    <location>
        <position position="26"/>
    </location>
    <ligand>
        <name>substrate</name>
    </ligand>
</feature>
<protein>
    <recommendedName>
        <fullName evidence="7">Orotidine 5'-phosphate decarboxylase</fullName>
        <ecNumber evidence="7">4.1.1.23</ecNumber>
    </recommendedName>
    <alternativeName>
        <fullName evidence="7">OMP decarboxylase</fullName>
        <shortName evidence="7">OMPDCase</shortName>
        <shortName evidence="7">OMPdecase</shortName>
    </alternativeName>
</protein>
<feature type="binding site" evidence="7">
    <location>
        <begin position="75"/>
        <end position="84"/>
    </location>
    <ligand>
        <name>substrate</name>
    </ligand>
</feature>
<keyword evidence="3 7" id="KW-0210">Decarboxylase</keyword>
<dbReference type="InterPro" id="IPR047596">
    <property type="entry name" value="OMPdecase_bac"/>
</dbReference>
<organism evidence="12 13">
    <name type="scientific">Stappia taiwanensis</name>
    <dbReference type="NCBI Taxonomy" id="992267"/>
    <lineage>
        <taxon>Bacteria</taxon>
        <taxon>Pseudomonadati</taxon>
        <taxon>Pseudomonadota</taxon>
        <taxon>Alphaproteobacteria</taxon>
        <taxon>Hyphomicrobiales</taxon>
        <taxon>Stappiaceae</taxon>
        <taxon>Stappia</taxon>
    </lineage>
</organism>
<name>A0A838XTK9_9HYPH</name>
<comment type="catalytic activity">
    <reaction evidence="6 7 10">
        <text>orotidine 5'-phosphate + H(+) = UMP + CO2</text>
        <dbReference type="Rhea" id="RHEA:11596"/>
        <dbReference type="ChEBI" id="CHEBI:15378"/>
        <dbReference type="ChEBI" id="CHEBI:16526"/>
        <dbReference type="ChEBI" id="CHEBI:57538"/>
        <dbReference type="ChEBI" id="CHEBI:57865"/>
        <dbReference type="EC" id="4.1.1.23"/>
    </reaction>
</comment>
<dbReference type="PANTHER" id="PTHR32119">
    <property type="entry name" value="OROTIDINE 5'-PHOSPHATE DECARBOXYLASE"/>
    <property type="match status" value="1"/>
</dbReference>
<dbReference type="SUPFAM" id="SSF51366">
    <property type="entry name" value="Ribulose-phoshate binding barrel"/>
    <property type="match status" value="1"/>
</dbReference>
<accession>A0A838XTK9</accession>
<feature type="active site" description="For OMPdecase activity" evidence="8">
    <location>
        <position position="75"/>
    </location>
</feature>
<comment type="caution">
    <text evidence="12">The sequence shown here is derived from an EMBL/GenBank/DDBJ whole genome shotgun (WGS) entry which is preliminary data.</text>
</comment>
<evidence type="ECO:0000256" key="6">
    <source>
        <dbReference type="ARBA" id="ARBA00049157"/>
    </source>
</evidence>
<dbReference type="InterPro" id="IPR001754">
    <property type="entry name" value="OMPdeCOase_dom"/>
</dbReference>
<dbReference type="Gene3D" id="3.20.20.70">
    <property type="entry name" value="Aldolase class I"/>
    <property type="match status" value="1"/>
</dbReference>
<dbReference type="SMART" id="SM00934">
    <property type="entry name" value="OMPdecase"/>
    <property type="match status" value="1"/>
</dbReference>
<feature type="active site" description="For OMPdecase activity" evidence="8">
    <location>
        <position position="80"/>
    </location>
</feature>
<dbReference type="InterPro" id="IPR013785">
    <property type="entry name" value="Aldolase_TIM"/>
</dbReference>
<evidence type="ECO:0000256" key="1">
    <source>
        <dbReference type="ARBA" id="ARBA00002356"/>
    </source>
</evidence>
<proteinExistence type="inferred from homology"/>
<feature type="domain" description="Orotidine 5'-phosphate decarboxylase" evidence="11">
    <location>
        <begin position="20"/>
        <end position="238"/>
    </location>
</feature>
<feature type="binding site" evidence="7 9">
    <location>
        <position position="223"/>
    </location>
    <ligand>
        <name>substrate</name>
    </ligand>
</feature>
<evidence type="ECO:0000256" key="8">
    <source>
        <dbReference type="PIRSR" id="PIRSR614732-1"/>
    </source>
</evidence>
<dbReference type="InterPro" id="IPR014732">
    <property type="entry name" value="OMPdecase"/>
</dbReference>
<dbReference type="UniPathway" id="UPA00070">
    <property type="reaction ID" value="UER00120"/>
</dbReference>
<dbReference type="NCBIfam" id="NF001273">
    <property type="entry name" value="PRK00230.1"/>
    <property type="match status" value="1"/>
</dbReference>
<evidence type="ECO:0000256" key="3">
    <source>
        <dbReference type="ARBA" id="ARBA00022793"/>
    </source>
</evidence>
<feature type="binding site" evidence="7 9">
    <location>
        <position position="202"/>
    </location>
    <ligand>
        <name>substrate</name>
    </ligand>
</feature>
<dbReference type="EMBL" id="JACEON010000007">
    <property type="protein sequence ID" value="MBA4611876.1"/>
    <property type="molecule type" value="Genomic_DNA"/>
</dbReference>
<feature type="active site" description="Proton donor" evidence="7">
    <location>
        <position position="77"/>
    </location>
</feature>
<dbReference type="GO" id="GO:0005829">
    <property type="term" value="C:cytosol"/>
    <property type="evidence" value="ECO:0007669"/>
    <property type="project" value="TreeGrafter"/>
</dbReference>
<dbReference type="HAMAP" id="MF_01200_B">
    <property type="entry name" value="OMPdecase_type1_B"/>
    <property type="match status" value="1"/>
</dbReference>
<keyword evidence="5 7" id="KW-0456">Lyase</keyword>
<evidence type="ECO:0000256" key="4">
    <source>
        <dbReference type="ARBA" id="ARBA00022975"/>
    </source>
</evidence>
<dbReference type="CDD" id="cd04725">
    <property type="entry name" value="OMP_decarboxylase_like"/>
    <property type="match status" value="1"/>
</dbReference>
<comment type="subunit">
    <text evidence="7">Homodimer.</text>
</comment>
<feature type="binding site" evidence="7 9">
    <location>
        <position position="48"/>
    </location>
    <ligand>
        <name>substrate</name>
    </ligand>
</feature>
<dbReference type="InterPro" id="IPR018089">
    <property type="entry name" value="OMPdecase_AS"/>
</dbReference>
<evidence type="ECO:0000313" key="13">
    <source>
        <dbReference type="Proteomes" id="UP000559404"/>
    </source>
</evidence>
<comment type="caution">
    <text evidence="7">Lacks conserved residue(s) required for the propagation of feature annotation.</text>
</comment>
<comment type="pathway">
    <text evidence="2 7 10">Pyrimidine metabolism; UMP biosynthesis via de novo pathway; UMP from orotate: step 2/2.</text>
</comment>
<dbReference type="InterPro" id="IPR011060">
    <property type="entry name" value="RibuloseP-bd_barrel"/>
</dbReference>
<evidence type="ECO:0000256" key="2">
    <source>
        <dbReference type="ARBA" id="ARBA00004861"/>
    </source>
</evidence>
<feature type="binding site" evidence="7 9">
    <location>
        <position position="193"/>
    </location>
    <ligand>
        <name>substrate</name>
    </ligand>
</feature>
<dbReference type="GO" id="GO:0004590">
    <property type="term" value="F:orotidine-5'-phosphate decarboxylase activity"/>
    <property type="evidence" value="ECO:0007669"/>
    <property type="project" value="UniProtKB-UniRule"/>
</dbReference>
<comment type="function">
    <text evidence="1 7">Catalyzes the decarboxylation of orotidine 5'-monophosphate (OMP) to uridine 5'-monophosphate (UMP).</text>
</comment>
<gene>
    <name evidence="7 12" type="primary">pyrF</name>
    <name evidence="12" type="ORF">H1W37_09455</name>
</gene>
<dbReference type="NCBIfam" id="TIGR01740">
    <property type="entry name" value="pyrF"/>
    <property type="match status" value="1"/>
</dbReference>
<dbReference type="AlphaFoldDB" id="A0A838XTK9"/>
<feature type="binding site" evidence="7 9">
    <location>
        <position position="132"/>
    </location>
    <ligand>
        <name>substrate</name>
    </ligand>
</feature>
<evidence type="ECO:0000256" key="10">
    <source>
        <dbReference type="RuleBase" id="RU000512"/>
    </source>
</evidence>
<keyword evidence="13" id="KW-1185">Reference proteome</keyword>
<evidence type="ECO:0000256" key="7">
    <source>
        <dbReference type="HAMAP-Rule" id="MF_01200"/>
    </source>
</evidence>
<sequence length="246" mass="25626">MQPQATPPARRFAPTTARSRLILGLDVPTVEEAREIVRQTEGAVGTYKIGMQLQFAGGLAFAQELAEAGHSVFLDVKLLDIDNTVAKAVANIAKMGMRFVTIHAYPKAMRAAVGALEEAGADLCLLGVTVLTSMDQPDLAAAGYAGGVADLVRTRAADARAARMGGIVCSPQEVGSLRDLLGPELVTVTPGIRPAGSDAGDQKRIMTPADAIRAGADYLVVARPILTAPDRRAAAEAIVADIETAI</sequence>
<evidence type="ECO:0000256" key="5">
    <source>
        <dbReference type="ARBA" id="ARBA00023239"/>
    </source>
</evidence>
<feature type="binding site" evidence="9">
    <location>
        <position position="222"/>
    </location>
    <ligand>
        <name>substrate</name>
    </ligand>
</feature>
<dbReference type="GO" id="GO:0044205">
    <property type="term" value="P:'de novo' UMP biosynthetic process"/>
    <property type="evidence" value="ECO:0007669"/>
    <property type="project" value="UniProtKB-UniRule"/>
</dbReference>
<reference evidence="12 13" key="1">
    <citation type="submission" date="2020-07" db="EMBL/GenBank/DDBJ databases">
        <authorList>
            <person name="Li M."/>
        </authorList>
    </citation>
    <scope>NUCLEOTIDE SEQUENCE [LARGE SCALE GENOMIC DNA]</scope>
    <source>
        <strain evidence="12 13">DSM 23284</strain>
    </source>
</reference>
<dbReference type="EC" id="4.1.1.23" evidence="7"/>
<evidence type="ECO:0000256" key="9">
    <source>
        <dbReference type="PIRSR" id="PIRSR614732-2"/>
    </source>
</evidence>
<dbReference type="Pfam" id="PF00215">
    <property type="entry name" value="OMPdecase"/>
    <property type="match status" value="1"/>
</dbReference>
<dbReference type="Proteomes" id="UP000559404">
    <property type="component" value="Unassembled WGS sequence"/>
</dbReference>
<comment type="similarity">
    <text evidence="7">Belongs to the OMP decarboxylase family. Type 1 subfamily.</text>
</comment>
<dbReference type="GO" id="GO:0006207">
    <property type="term" value="P:'de novo' pyrimidine nucleobase biosynthetic process"/>
    <property type="evidence" value="ECO:0007669"/>
    <property type="project" value="InterPro"/>
</dbReference>
<feature type="active site" description="For OMPdecase activity" evidence="8">
    <location>
        <position position="77"/>
    </location>
</feature>